<evidence type="ECO:0000313" key="2">
    <source>
        <dbReference type="Proteomes" id="UP000216624"/>
    </source>
</evidence>
<organism evidence="1 2">
    <name type="scientific">Caenorhabditis remanei</name>
    <name type="common">Caenorhabditis vulgaris</name>
    <dbReference type="NCBI Taxonomy" id="31234"/>
    <lineage>
        <taxon>Eukaryota</taxon>
        <taxon>Metazoa</taxon>
        <taxon>Ecdysozoa</taxon>
        <taxon>Nematoda</taxon>
        <taxon>Chromadorea</taxon>
        <taxon>Rhabditida</taxon>
        <taxon>Rhabditina</taxon>
        <taxon>Rhabditomorpha</taxon>
        <taxon>Rhabditoidea</taxon>
        <taxon>Rhabditidae</taxon>
        <taxon>Peloderinae</taxon>
        <taxon>Caenorhabditis</taxon>
    </lineage>
</organism>
<dbReference type="STRING" id="31234.E3M2L4"/>
<dbReference type="HOGENOM" id="CLU_710246_0_0_1"/>
<dbReference type="eggNOG" id="KOG2796">
    <property type="taxonomic scope" value="Eukaryota"/>
</dbReference>
<reference evidence="1" key="1">
    <citation type="submission" date="2017-08" db="EMBL/GenBank/DDBJ databases">
        <authorList>
            <person name="de Groot N.N."/>
        </authorList>
    </citation>
    <scope>NUCLEOTIDE SEQUENCE [LARGE SCALE GENOMIC DNA]</scope>
    <source>
        <strain evidence="1">PX439</strain>
    </source>
</reference>
<sequence length="390" mass="44940">MPDSKDNLRMLNYDYDDKKHLLYWPESARLKSTKPETRGSMHYTMPGIKEEFVRSPIDHRFQDSFNKFFTSYDLDLNQRGLVWFIKKGILEGALNGTSDMLTWLGQGKDKSGRPSEVTQITMELWTLRFQLLLNLRMHAQLLAELAAFEELDAPDLFYQYKTSNKTGSLVPFAMRIIHAEALRFSPFPWSSLIRIEALRLQVEQIVNIFRMQSAPTSHVEDWEKRLECVKLLYVRVLHELGEYKISIKMLDKVRQETKNQEEKIILTRALMRMAMQAGDEKAMNYFAEKANNISSGTNEMIVHKAMRSIFLGSNNHAYEYISRVPITDDSAVTPQFLNTKAMIQLYSGKAVDAVRTVCLVKPIIPGPTTTNLKTIAELCYSTATKDELMI</sequence>
<dbReference type="PANTHER" id="PTHR21581:SF6">
    <property type="entry name" value="TRAFFICKING PROTEIN PARTICLE COMPLEX SUBUNIT 12"/>
    <property type="match status" value="1"/>
</dbReference>
<comment type="caution">
    <text evidence="1">The sequence shown here is derived from an EMBL/GenBank/DDBJ whole genome shotgun (WGS) entry which is preliminary data.</text>
</comment>
<accession>A0A261B934</accession>
<name>A0A261B934_CAERE</name>
<dbReference type="PANTHER" id="PTHR21581">
    <property type="entry name" value="D-ALANYL-D-ALANINE CARBOXYPEPTIDASE"/>
    <property type="match status" value="1"/>
</dbReference>
<proteinExistence type="predicted"/>
<protein>
    <submittedName>
        <fullName evidence="1">Uncharacterized protein</fullName>
    </submittedName>
</protein>
<evidence type="ECO:0000313" key="1">
    <source>
        <dbReference type="EMBL" id="OZG06841.1"/>
    </source>
</evidence>
<dbReference type="KEGG" id="crq:GCK72_023908"/>
<dbReference type="EMBL" id="NMWX01000001">
    <property type="protein sequence ID" value="OZG06841.1"/>
    <property type="molecule type" value="Genomic_DNA"/>
</dbReference>
<keyword evidence="2" id="KW-1185">Reference proteome</keyword>
<feature type="non-terminal residue" evidence="1">
    <location>
        <position position="1"/>
    </location>
</feature>
<gene>
    <name evidence="1" type="ORF">FL82_00664</name>
</gene>
<dbReference type="OrthoDB" id="428342at2759"/>
<dbReference type="GO" id="GO:0030008">
    <property type="term" value="C:TRAPP complex"/>
    <property type="evidence" value="ECO:0007669"/>
    <property type="project" value="TreeGrafter"/>
</dbReference>
<dbReference type="GO" id="GO:0005794">
    <property type="term" value="C:Golgi apparatus"/>
    <property type="evidence" value="ECO:0007669"/>
    <property type="project" value="TreeGrafter"/>
</dbReference>
<dbReference type="Proteomes" id="UP000216624">
    <property type="component" value="Unassembled WGS sequence"/>
</dbReference>
<dbReference type="CTD" id="9821427"/>
<dbReference type="OMA" id="RFTSNPW"/>